<protein>
    <submittedName>
        <fullName evidence="2 3">Uncharacterized protein</fullName>
    </submittedName>
</protein>
<dbReference type="PaxDb" id="6945-B7QEC3"/>
<dbReference type="VEuPathDB" id="VectorBase:ISCI013057"/>
<organism>
    <name type="scientific">Ixodes scapularis</name>
    <name type="common">Black-legged tick</name>
    <name type="synonym">Deer tick</name>
    <dbReference type="NCBI Taxonomy" id="6945"/>
    <lineage>
        <taxon>Eukaryota</taxon>
        <taxon>Metazoa</taxon>
        <taxon>Ecdysozoa</taxon>
        <taxon>Arthropoda</taxon>
        <taxon>Chelicerata</taxon>
        <taxon>Arachnida</taxon>
        <taxon>Acari</taxon>
        <taxon>Parasitiformes</taxon>
        <taxon>Ixodida</taxon>
        <taxon>Ixodoidea</taxon>
        <taxon>Ixodidae</taxon>
        <taxon>Ixodinae</taxon>
        <taxon>Ixodes</taxon>
    </lineage>
</organism>
<dbReference type="Proteomes" id="UP000001555">
    <property type="component" value="Unassembled WGS sequence"/>
</dbReference>
<dbReference type="HOGENOM" id="CLU_2870104_0_0_1"/>
<evidence type="ECO:0000313" key="3">
    <source>
        <dbReference type="EnsemblMetazoa" id="ISCW013057-PA"/>
    </source>
</evidence>
<dbReference type="OrthoDB" id="6366777at2759"/>
<name>B7QEC3_IXOSC</name>
<reference evidence="3" key="2">
    <citation type="submission" date="2020-05" db="UniProtKB">
        <authorList>
            <consortium name="EnsemblMetazoa"/>
        </authorList>
    </citation>
    <scope>IDENTIFICATION</scope>
    <source>
        <strain evidence="3">wikel</strain>
    </source>
</reference>
<keyword evidence="4" id="KW-1185">Reference proteome</keyword>
<feature type="region of interest" description="Disordered" evidence="1">
    <location>
        <begin position="1"/>
        <end position="21"/>
    </location>
</feature>
<evidence type="ECO:0000313" key="4">
    <source>
        <dbReference type="Proteomes" id="UP000001555"/>
    </source>
</evidence>
<dbReference type="AlphaFoldDB" id="B7QEC3"/>
<reference evidence="2 4" key="1">
    <citation type="submission" date="2008-03" db="EMBL/GenBank/DDBJ databases">
        <title>Annotation of Ixodes scapularis.</title>
        <authorList>
            <consortium name="Ixodes scapularis Genome Project Consortium"/>
            <person name="Caler E."/>
            <person name="Hannick L.I."/>
            <person name="Bidwell S."/>
            <person name="Joardar V."/>
            <person name="Thiagarajan M."/>
            <person name="Amedeo P."/>
            <person name="Galinsky K.J."/>
            <person name="Schobel S."/>
            <person name="Inman J."/>
            <person name="Hostetler J."/>
            <person name="Miller J."/>
            <person name="Hammond M."/>
            <person name="Megy K."/>
            <person name="Lawson D."/>
            <person name="Kodira C."/>
            <person name="Sutton G."/>
            <person name="Meyer J."/>
            <person name="Hill C.A."/>
            <person name="Birren B."/>
            <person name="Nene V."/>
            <person name="Collins F."/>
            <person name="Alarcon-Chaidez F."/>
            <person name="Wikel S."/>
            <person name="Strausberg R."/>
        </authorList>
    </citation>
    <scope>NUCLEOTIDE SEQUENCE [LARGE SCALE GENOMIC DNA]</scope>
    <source>
        <strain evidence="4">Wikel</strain>
        <strain evidence="2">Wikel colony</strain>
    </source>
</reference>
<dbReference type="VEuPathDB" id="VectorBase:ISCW013057"/>
<dbReference type="InParanoid" id="B7QEC3"/>
<dbReference type="EnsemblMetazoa" id="ISCW013057-RA">
    <property type="protein sequence ID" value="ISCW013057-PA"/>
    <property type="gene ID" value="ISCW013057"/>
</dbReference>
<sequence length="64" mass="7026">MYGHSCLGGHGKRSEEGTVSSDVMQMLRKSAAEDDAGAMLAQARLDRPALLEKTLLQILRNRLQ</sequence>
<proteinExistence type="predicted"/>
<dbReference type="EMBL" id="DS920188">
    <property type="protein sequence ID" value="EEC17195.1"/>
    <property type="molecule type" value="Genomic_DNA"/>
</dbReference>
<dbReference type="VEuPathDB" id="VectorBase:ISCP_015817"/>
<evidence type="ECO:0000313" key="2">
    <source>
        <dbReference type="EMBL" id="EEC17195.1"/>
    </source>
</evidence>
<evidence type="ECO:0000256" key="1">
    <source>
        <dbReference type="SAM" id="MobiDB-lite"/>
    </source>
</evidence>
<dbReference type="EMBL" id="ABJB011109090">
    <property type="status" value="NOT_ANNOTATED_CDS"/>
    <property type="molecule type" value="Genomic_DNA"/>
</dbReference>
<accession>B7QEC3</accession>
<dbReference type="EMBL" id="ABJB010914573">
    <property type="status" value="NOT_ANNOTATED_CDS"/>
    <property type="molecule type" value="Genomic_DNA"/>
</dbReference>
<gene>
    <name evidence="2" type="ORF">IscW_ISCW013057</name>
</gene>